<dbReference type="AlphaFoldDB" id="A0A291Q2K5"/>
<dbReference type="PROSITE" id="PS51819">
    <property type="entry name" value="VOC"/>
    <property type="match status" value="1"/>
</dbReference>
<dbReference type="SUPFAM" id="SSF54593">
    <property type="entry name" value="Glyoxalase/Bleomycin resistance protein/Dihydroxybiphenyl dioxygenase"/>
    <property type="match status" value="1"/>
</dbReference>
<dbReference type="GO" id="GO:0046872">
    <property type="term" value="F:metal ion binding"/>
    <property type="evidence" value="ECO:0007669"/>
    <property type="project" value="UniProtKB-KW"/>
</dbReference>
<dbReference type="InterPro" id="IPR051785">
    <property type="entry name" value="MMCE/EMCE_epimerase"/>
</dbReference>
<dbReference type="CDD" id="cd07263">
    <property type="entry name" value="VOC_like"/>
    <property type="match status" value="1"/>
</dbReference>
<name>A0A291Q2K5_9ACTN</name>
<keyword evidence="4" id="KW-0456">Lyase</keyword>
<dbReference type="GO" id="GO:0046491">
    <property type="term" value="P:L-methylmalonyl-CoA metabolic process"/>
    <property type="evidence" value="ECO:0007669"/>
    <property type="project" value="TreeGrafter"/>
</dbReference>
<dbReference type="Gene3D" id="3.10.180.10">
    <property type="entry name" value="2,3-Dihydroxybiphenyl 1,2-Dioxygenase, domain 1"/>
    <property type="match status" value="1"/>
</dbReference>
<dbReference type="InterPro" id="IPR037523">
    <property type="entry name" value="VOC_core"/>
</dbReference>
<organism evidence="4 5">
    <name type="scientific">Streptomyces formicae</name>
    <dbReference type="NCBI Taxonomy" id="1616117"/>
    <lineage>
        <taxon>Bacteria</taxon>
        <taxon>Bacillati</taxon>
        <taxon>Actinomycetota</taxon>
        <taxon>Actinomycetes</taxon>
        <taxon>Kitasatosporales</taxon>
        <taxon>Streptomycetaceae</taxon>
        <taxon>Streptomyces</taxon>
    </lineage>
</organism>
<keyword evidence="1" id="KW-0479">Metal-binding</keyword>
<dbReference type="PANTHER" id="PTHR43048:SF4">
    <property type="entry name" value="RING-CLEAVING DIOXYGENASE-RELATED"/>
    <property type="match status" value="1"/>
</dbReference>
<evidence type="ECO:0000313" key="4">
    <source>
        <dbReference type="EMBL" id="ATL25738.1"/>
    </source>
</evidence>
<feature type="region of interest" description="Disordered" evidence="2">
    <location>
        <begin position="1"/>
        <end position="40"/>
    </location>
</feature>
<dbReference type="PANTHER" id="PTHR43048">
    <property type="entry name" value="METHYLMALONYL-COA EPIMERASE"/>
    <property type="match status" value="1"/>
</dbReference>
<protein>
    <submittedName>
        <fullName evidence="4">Putative lyase</fullName>
    </submittedName>
</protein>
<feature type="domain" description="VOC" evidence="3">
    <location>
        <begin position="47"/>
        <end position="178"/>
    </location>
</feature>
<dbReference type="PROSITE" id="PS00934">
    <property type="entry name" value="GLYOXALASE_I_1"/>
    <property type="match status" value="1"/>
</dbReference>
<evidence type="ECO:0000256" key="2">
    <source>
        <dbReference type="SAM" id="MobiDB-lite"/>
    </source>
</evidence>
<accession>A0A291Q2K5</accession>
<dbReference type="InterPro" id="IPR004360">
    <property type="entry name" value="Glyas_Fos-R_dOase_dom"/>
</dbReference>
<dbReference type="EMBL" id="CP022685">
    <property type="protein sequence ID" value="ATL25738.1"/>
    <property type="molecule type" value="Genomic_DNA"/>
</dbReference>
<dbReference type="GO" id="GO:0004462">
    <property type="term" value="F:lactoylglutathione lyase activity"/>
    <property type="evidence" value="ECO:0007669"/>
    <property type="project" value="InterPro"/>
</dbReference>
<dbReference type="Pfam" id="PF00903">
    <property type="entry name" value="Glyoxalase"/>
    <property type="match status" value="1"/>
</dbReference>
<dbReference type="KEGG" id="sfk:KY5_0720c"/>
<dbReference type="InterPro" id="IPR029068">
    <property type="entry name" value="Glyas_Bleomycin-R_OHBP_Dase"/>
</dbReference>
<proteinExistence type="predicted"/>
<evidence type="ECO:0000313" key="5">
    <source>
        <dbReference type="Proteomes" id="UP000221011"/>
    </source>
</evidence>
<dbReference type="InterPro" id="IPR018146">
    <property type="entry name" value="Glyoxalase_1_CS"/>
</dbReference>
<sequence length="181" mass="20209">MRRTSLNAREQEDRGGARATDQDAGNRSGMEKRPRARARSVKHMDINLSQTFIAVDDHDKAIAFYRDVLGLEVRNDVGFEDMRWVTVGSPTQPDVDIVLEPPLADPNAAPADRKAVSELLAKGLLRGVIFRTDDCDATFERIRSAGGEVLQEPIDQPYGVRDCAFRDPAGNMLRFSQPRKQ</sequence>
<keyword evidence="5" id="KW-1185">Reference proteome</keyword>
<evidence type="ECO:0000256" key="1">
    <source>
        <dbReference type="ARBA" id="ARBA00022723"/>
    </source>
</evidence>
<reference evidence="4 5" key="1">
    <citation type="submission" date="2017-08" db="EMBL/GenBank/DDBJ databases">
        <title>Complete Genome Sequence of Streptomyces formicae KY5, the formicamycin producer.</title>
        <authorList>
            <person name="Holmes N.A."/>
            <person name="Devine R."/>
            <person name="Qin Z."/>
            <person name="Seipke R.F."/>
            <person name="Wilkinson B."/>
            <person name="Hutchings M.I."/>
        </authorList>
    </citation>
    <scope>NUCLEOTIDE SEQUENCE [LARGE SCALE GENOMIC DNA]</scope>
    <source>
        <strain evidence="4 5">KY5</strain>
    </source>
</reference>
<evidence type="ECO:0000259" key="3">
    <source>
        <dbReference type="PROSITE" id="PS51819"/>
    </source>
</evidence>
<gene>
    <name evidence="4" type="ORF">KY5_0720c</name>
</gene>
<dbReference type="GO" id="GO:0004493">
    <property type="term" value="F:methylmalonyl-CoA epimerase activity"/>
    <property type="evidence" value="ECO:0007669"/>
    <property type="project" value="TreeGrafter"/>
</dbReference>
<dbReference type="Proteomes" id="UP000221011">
    <property type="component" value="Chromosome"/>
</dbReference>